<gene>
    <name evidence="2" type="ORF">LR48_Vigan02g001600</name>
</gene>
<feature type="compositionally biased region" description="Basic and acidic residues" evidence="1">
    <location>
        <begin position="56"/>
        <end position="69"/>
    </location>
</feature>
<accession>A0A0L9TTN1</accession>
<sequence length="354" mass="39648">MMDGRVAAVEGQMEAVEIAIAETKADTVFLRHETGALRQNYEAMRQDIQVILKMLGDRNRDPHGPRREGSQSYVNENEGGPEAERGRRGEGRQDGQINWRKRVELPVFEGGESWNGISRAEKFFEAQRVDEDEKLQLAFISMEGYTAANGAEQRQTTPGQQKNGAGQRQTARTNEDGNNGCSEDLNRERRSRRRLWRCRGDFSVARGRRTPVPAGLAVARGDASDLLVTGRNCDGGRRPTTDWPEISAAWRRVTDNWLSKPAWLAVARRDGPDPQVTRRNCDGGRRWRRQWWRKVAATAIAATAAESGDSRRQRRLAALRRRENGLPTETVGATGGHGGRPPAEITRRGSENLL</sequence>
<reference evidence="3" key="1">
    <citation type="journal article" date="2015" name="Proc. Natl. Acad. Sci. U.S.A.">
        <title>Genome sequencing of adzuki bean (Vigna angularis) provides insight into high starch and low fat accumulation and domestication.</title>
        <authorList>
            <person name="Yang K."/>
            <person name="Tian Z."/>
            <person name="Chen C."/>
            <person name="Luo L."/>
            <person name="Zhao B."/>
            <person name="Wang Z."/>
            <person name="Yu L."/>
            <person name="Li Y."/>
            <person name="Sun Y."/>
            <person name="Li W."/>
            <person name="Chen Y."/>
            <person name="Li Y."/>
            <person name="Zhang Y."/>
            <person name="Ai D."/>
            <person name="Zhao J."/>
            <person name="Shang C."/>
            <person name="Ma Y."/>
            <person name="Wu B."/>
            <person name="Wang M."/>
            <person name="Gao L."/>
            <person name="Sun D."/>
            <person name="Zhang P."/>
            <person name="Guo F."/>
            <person name="Wang W."/>
            <person name="Li Y."/>
            <person name="Wang J."/>
            <person name="Varshney R.K."/>
            <person name="Wang J."/>
            <person name="Ling H.Q."/>
            <person name="Wan P."/>
        </authorList>
    </citation>
    <scope>NUCLEOTIDE SEQUENCE</scope>
    <source>
        <strain evidence="3">cv. Jingnong 6</strain>
    </source>
</reference>
<feature type="compositionally biased region" description="Basic and acidic residues" evidence="1">
    <location>
        <begin position="345"/>
        <end position="354"/>
    </location>
</feature>
<feature type="compositionally biased region" description="Polar residues" evidence="1">
    <location>
        <begin position="152"/>
        <end position="181"/>
    </location>
</feature>
<feature type="region of interest" description="Disordered" evidence="1">
    <location>
        <begin position="56"/>
        <end position="97"/>
    </location>
</feature>
<dbReference type="Gramene" id="KOM33866">
    <property type="protein sequence ID" value="KOM33866"/>
    <property type="gene ID" value="LR48_Vigan02g001600"/>
</dbReference>
<dbReference type="AlphaFoldDB" id="A0A0L9TTN1"/>
<feature type="region of interest" description="Disordered" evidence="1">
    <location>
        <begin position="150"/>
        <end position="186"/>
    </location>
</feature>
<dbReference type="EMBL" id="CM003372">
    <property type="protein sequence ID" value="KOM33866.1"/>
    <property type="molecule type" value="Genomic_DNA"/>
</dbReference>
<feature type="compositionally biased region" description="Basic and acidic residues" evidence="1">
    <location>
        <begin position="82"/>
        <end position="93"/>
    </location>
</feature>
<evidence type="ECO:0000256" key="1">
    <source>
        <dbReference type="SAM" id="MobiDB-lite"/>
    </source>
</evidence>
<proteinExistence type="predicted"/>
<name>A0A0L9TTN1_PHAAN</name>
<dbReference type="Proteomes" id="UP000053144">
    <property type="component" value="Chromosome 2"/>
</dbReference>
<protein>
    <submittedName>
        <fullName evidence="2">Uncharacterized protein</fullName>
    </submittedName>
</protein>
<organism evidence="2 3">
    <name type="scientific">Phaseolus angularis</name>
    <name type="common">Azuki bean</name>
    <name type="synonym">Vigna angularis</name>
    <dbReference type="NCBI Taxonomy" id="3914"/>
    <lineage>
        <taxon>Eukaryota</taxon>
        <taxon>Viridiplantae</taxon>
        <taxon>Streptophyta</taxon>
        <taxon>Embryophyta</taxon>
        <taxon>Tracheophyta</taxon>
        <taxon>Spermatophyta</taxon>
        <taxon>Magnoliopsida</taxon>
        <taxon>eudicotyledons</taxon>
        <taxon>Gunneridae</taxon>
        <taxon>Pentapetalae</taxon>
        <taxon>rosids</taxon>
        <taxon>fabids</taxon>
        <taxon>Fabales</taxon>
        <taxon>Fabaceae</taxon>
        <taxon>Papilionoideae</taxon>
        <taxon>50 kb inversion clade</taxon>
        <taxon>NPAAA clade</taxon>
        <taxon>indigoferoid/millettioid clade</taxon>
        <taxon>Phaseoleae</taxon>
        <taxon>Vigna</taxon>
    </lineage>
</organism>
<feature type="region of interest" description="Disordered" evidence="1">
    <location>
        <begin position="304"/>
        <end position="354"/>
    </location>
</feature>
<evidence type="ECO:0000313" key="2">
    <source>
        <dbReference type="EMBL" id="KOM33866.1"/>
    </source>
</evidence>
<evidence type="ECO:0000313" key="3">
    <source>
        <dbReference type="Proteomes" id="UP000053144"/>
    </source>
</evidence>